<organism evidence="10 11">
    <name type="scientific">Taenia crassiceps</name>
    <dbReference type="NCBI Taxonomy" id="6207"/>
    <lineage>
        <taxon>Eukaryota</taxon>
        <taxon>Metazoa</taxon>
        <taxon>Spiralia</taxon>
        <taxon>Lophotrochozoa</taxon>
        <taxon>Platyhelminthes</taxon>
        <taxon>Cestoda</taxon>
        <taxon>Eucestoda</taxon>
        <taxon>Cyclophyllidea</taxon>
        <taxon>Taeniidae</taxon>
        <taxon>Taenia</taxon>
    </lineage>
</organism>
<evidence type="ECO:0000256" key="8">
    <source>
        <dbReference type="ARBA" id="ARBA00046280"/>
    </source>
</evidence>
<keyword evidence="2" id="KW-0813">Transport</keyword>
<keyword evidence="6" id="KW-0333">Golgi apparatus</keyword>
<evidence type="ECO:0000256" key="2">
    <source>
        <dbReference type="ARBA" id="ARBA00022448"/>
    </source>
</evidence>
<evidence type="ECO:0000256" key="7">
    <source>
        <dbReference type="ARBA" id="ARBA00023136"/>
    </source>
</evidence>
<reference evidence="10 11" key="1">
    <citation type="journal article" date="2022" name="Front. Cell. Infect. Microbiol.">
        <title>The Genomes of Two Strains of Taenia crassiceps the Animal Model for the Study of Human Cysticercosis.</title>
        <authorList>
            <person name="Bobes R.J."/>
            <person name="Estrada K."/>
            <person name="Rios-Valencia D.G."/>
            <person name="Calderon-Gallegos A."/>
            <person name="de la Torre P."/>
            <person name="Carrero J.C."/>
            <person name="Sanchez-Flores A."/>
            <person name="Laclette J.P."/>
        </authorList>
    </citation>
    <scope>NUCLEOTIDE SEQUENCE [LARGE SCALE GENOMIC DNA]</scope>
    <source>
        <strain evidence="10">WFUcys</strain>
    </source>
</reference>
<comment type="caution">
    <text evidence="10">The sequence shown here is derived from an EMBL/GenBank/DDBJ whole genome shotgun (WGS) entry which is preliminary data.</text>
</comment>
<evidence type="ECO:0000256" key="5">
    <source>
        <dbReference type="ARBA" id="ARBA00022989"/>
    </source>
</evidence>
<gene>
    <name evidence="10" type="ORF">TcWFU_004619</name>
</gene>
<protein>
    <recommendedName>
        <fullName evidence="12">t-SNARE coiled-coil homology domain-containing protein</fullName>
    </recommendedName>
</protein>
<evidence type="ECO:0000256" key="3">
    <source>
        <dbReference type="ARBA" id="ARBA00022692"/>
    </source>
</evidence>
<feature type="transmembrane region" description="Helical" evidence="9">
    <location>
        <begin position="91"/>
        <end position="109"/>
    </location>
</feature>
<keyword evidence="5 9" id="KW-1133">Transmembrane helix</keyword>
<keyword evidence="11" id="KW-1185">Reference proteome</keyword>
<dbReference type="CDD" id="cd15853">
    <property type="entry name" value="SNARE_Bet1"/>
    <property type="match status" value="1"/>
</dbReference>
<keyword evidence="4" id="KW-0653">Protein transport</keyword>
<evidence type="ECO:0000256" key="6">
    <source>
        <dbReference type="ARBA" id="ARBA00023034"/>
    </source>
</evidence>
<evidence type="ECO:0008006" key="12">
    <source>
        <dbReference type="Google" id="ProtNLM"/>
    </source>
</evidence>
<evidence type="ECO:0000256" key="9">
    <source>
        <dbReference type="SAM" id="Phobius"/>
    </source>
</evidence>
<proteinExistence type="predicted"/>
<keyword evidence="7 9" id="KW-0472">Membrane</keyword>
<dbReference type="SUPFAM" id="SSF58038">
    <property type="entry name" value="SNARE fusion complex"/>
    <property type="match status" value="1"/>
</dbReference>
<dbReference type="InterPro" id="IPR039899">
    <property type="entry name" value="BET1_SNARE"/>
</dbReference>
<comment type="subcellular location">
    <subcellularLocation>
        <location evidence="8">Endomembrane system</location>
        <topology evidence="8">Single-pass type IV membrane protein</topology>
    </subcellularLocation>
    <subcellularLocation>
        <location evidence="1">Golgi apparatus membrane</location>
    </subcellularLocation>
</comment>
<accession>A0ABR4QH40</accession>
<dbReference type="EMBL" id="JAKROA010000003">
    <property type="protein sequence ID" value="KAL5108866.1"/>
    <property type="molecule type" value="Genomic_DNA"/>
</dbReference>
<keyword evidence="3 9" id="KW-0812">Transmembrane</keyword>
<evidence type="ECO:0000313" key="11">
    <source>
        <dbReference type="Proteomes" id="UP001651158"/>
    </source>
</evidence>
<evidence type="ECO:0000256" key="1">
    <source>
        <dbReference type="ARBA" id="ARBA00004394"/>
    </source>
</evidence>
<evidence type="ECO:0000256" key="4">
    <source>
        <dbReference type="ARBA" id="ARBA00022927"/>
    </source>
</evidence>
<dbReference type="Gene3D" id="1.20.5.110">
    <property type="match status" value="1"/>
</dbReference>
<dbReference type="Proteomes" id="UP001651158">
    <property type="component" value="Unassembled WGS sequence"/>
</dbReference>
<dbReference type="PANTHER" id="PTHR12791">
    <property type="entry name" value="GOLGI SNARE BET1-RELATED"/>
    <property type="match status" value="1"/>
</dbReference>
<sequence length="114" mass="12905">MGPSCFTVSELHCNDSSDHFLEAENNRRAEDLSVKVNLLKSYAREIREETKEQDHLLETLRYAADSAGSMLGRTVGRVVGLSDGRQNNRKLLLLTILTFVVVFILYTIVRHLPT</sequence>
<name>A0ABR4QH40_9CEST</name>
<evidence type="ECO:0000313" key="10">
    <source>
        <dbReference type="EMBL" id="KAL5108866.1"/>
    </source>
</evidence>